<comment type="caution">
    <text evidence="4">The sequence shown here is derived from an EMBL/GenBank/DDBJ whole genome shotgun (WGS) entry which is preliminary data.</text>
</comment>
<dbReference type="Pfam" id="PF13490">
    <property type="entry name" value="zf-HC2"/>
    <property type="match status" value="1"/>
</dbReference>
<feature type="domain" description="Putative zinc-finger" evidence="3">
    <location>
        <begin position="31"/>
        <end position="64"/>
    </location>
</feature>
<dbReference type="EMBL" id="JAWNFV010000003">
    <property type="protein sequence ID" value="MDY5140122.1"/>
    <property type="molecule type" value="Genomic_DNA"/>
</dbReference>
<evidence type="ECO:0000313" key="4">
    <source>
        <dbReference type="EMBL" id="MDY5140122.1"/>
    </source>
</evidence>
<dbReference type="RefSeq" id="WP_026429087.1">
    <property type="nucleotide sequence ID" value="NZ_CAUPFC010000004.1"/>
</dbReference>
<dbReference type="InterPro" id="IPR041916">
    <property type="entry name" value="Anti_sigma_zinc_sf"/>
</dbReference>
<dbReference type="InterPro" id="IPR027383">
    <property type="entry name" value="Znf_put"/>
</dbReference>
<evidence type="ECO:0000259" key="3">
    <source>
        <dbReference type="Pfam" id="PF13490"/>
    </source>
</evidence>
<dbReference type="AlphaFoldDB" id="A0AAW9HKX8"/>
<dbReference type="NCBIfam" id="TIGR03988">
    <property type="entry name" value="antisig_RsrA"/>
    <property type="match status" value="1"/>
</dbReference>
<evidence type="ECO:0000313" key="7">
    <source>
        <dbReference type="Proteomes" id="UP001288320"/>
    </source>
</evidence>
<keyword evidence="2" id="KW-0804">Transcription</keyword>
<organism evidence="4 7">
    <name type="scientific">Actinotignum timonense</name>
    <dbReference type="NCBI Taxonomy" id="1870995"/>
    <lineage>
        <taxon>Bacteria</taxon>
        <taxon>Bacillati</taxon>
        <taxon>Actinomycetota</taxon>
        <taxon>Actinomycetes</taxon>
        <taxon>Actinomycetales</taxon>
        <taxon>Actinomycetaceae</taxon>
        <taxon>Actinotignum</taxon>
    </lineage>
</organism>
<protein>
    <submittedName>
        <fullName evidence="4">Mycothiol system anti-sigma-R factor</fullName>
    </submittedName>
</protein>
<sequence>MSGEDRLQRGVEDSFRNRGIELDSAAGECSCRDITDYLFEYLDHQLSAVQSERLQAHISGCSRCTERAEAETHVRDILRASCREVAPATLRVRIAQQISVYRRTTRDFG</sequence>
<keyword evidence="1" id="KW-0805">Transcription regulation</keyword>
<dbReference type="Gene3D" id="1.10.10.1320">
    <property type="entry name" value="Anti-sigma factor, zinc-finger domain"/>
    <property type="match status" value="1"/>
</dbReference>
<reference evidence="4 6" key="1">
    <citation type="submission" date="2023-10" db="EMBL/GenBank/DDBJ databases">
        <title>Whole Genome based description of the genera Actinobaculum and Actinotignum reveals a complex phylogenetic relationship within the species included in the genus Actinotignum.</title>
        <authorList>
            <person name="Jensen C.S."/>
            <person name="Dargis R."/>
            <person name="Kemp M."/>
            <person name="Christensen J.J."/>
        </authorList>
    </citation>
    <scope>NUCLEOTIDE SEQUENCE</scope>
    <source>
        <strain evidence="5 6">SLA_B089</strain>
        <strain evidence="4">SLA_B245</strain>
    </source>
</reference>
<evidence type="ECO:0000256" key="1">
    <source>
        <dbReference type="ARBA" id="ARBA00023015"/>
    </source>
</evidence>
<keyword evidence="6" id="KW-1185">Reference proteome</keyword>
<name>A0AAW9HKX8_9ACTO</name>
<dbReference type="InterPro" id="IPR024020">
    <property type="entry name" value="Anit_sigma_mycothiol_RsrA"/>
</dbReference>
<evidence type="ECO:0000313" key="6">
    <source>
        <dbReference type="Proteomes" id="UP001284901"/>
    </source>
</evidence>
<dbReference type="EMBL" id="JAWNFY010000009">
    <property type="protein sequence ID" value="MDY5146221.1"/>
    <property type="molecule type" value="Genomic_DNA"/>
</dbReference>
<gene>
    <name evidence="4" type="primary">rsrA</name>
    <name evidence="4" type="ORF">R6G74_02155</name>
    <name evidence="5" type="ORF">R6P33_04185</name>
</gene>
<accession>A0AAW9HKX8</accession>
<dbReference type="Proteomes" id="UP001288320">
    <property type="component" value="Unassembled WGS sequence"/>
</dbReference>
<dbReference type="GeneID" id="92813591"/>
<proteinExistence type="predicted"/>
<dbReference type="Proteomes" id="UP001284901">
    <property type="component" value="Unassembled WGS sequence"/>
</dbReference>
<evidence type="ECO:0000256" key="2">
    <source>
        <dbReference type="ARBA" id="ARBA00023163"/>
    </source>
</evidence>
<evidence type="ECO:0000313" key="5">
    <source>
        <dbReference type="EMBL" id="MDY5146221.1"/>
    </source>
</evidence>